<reference evidence="1" key="1">
    <citation type="submission" date="2021-06" db="EMBL/GenBank/DDBJ databases">
        <authorList>
            <person name="Kallberg Y."/>
            <person name="Tangrot J."/>
            <person name="Rosling A."/>
        </authorList>
    </citation>
    <scope>NUCLEOTIDE SEQUENCE</scope>
    <source>
        <strain evidence="1">MA461A</strain>
    </source>
</reference>
<gene>
    <name evidence="1" type="ORF">RPERSI_LOCUS12318</name>
</gene>
<protein>
    <submittedName>
        <fullName evidence="1">1088_t:CDS:1</fullName>
    </submittedName>
</protein>
<keyword evidence="2" id="KW-1185">Reference proteome</keyword>
<dbReference type="EMBL" id="CAJVQC010026271">
    <property type="protein sequence ID" value="CAG8732639.1"/>
    <property type="molecule type" value="Genomic_DNA"/>
</dbReference>
<feature type="non-terminal residue" evidence="1">
    <location>
        <position position="1"/>
    </location>
</feature>
<accession>A0ACA9Q3B6</accession>
<evidence type="ECO:0000313" key="1">
    <source>
        <dbReference type="EMBL" id="CAG8732639.1"/>
    </source>
</evidence>
<sequence length="120" mass="14493">IDELQIESLSDLKDDIKRLGLSIEHFHDFTIKDKQKKILVESFNCYLEKDQINAKNLDIDTNLFNYLQYFFKELQNKNNHNAQLNEIRMQAVDLELFYIHQRDRMIGDEIFRKAIKKKED</sequence>
<organism evidence="1 2">
    <name type="scientific">Racocetra persica</name>
    <dbReference type="NCBI Taxonomy" id="160502"/>
    <lineage>
        <taxon>Eukaryota</taxon>
        <taxon>Fungi</taxon>
        <taxon>Fungi incertae sedis</taxon>
        <taxon>Mucoromycota</taxon>
        <taxon>Glomeromycotina</taxon>
        <taxon>Glomeromycetes</taxon>
        <taxon>Diversisporales</taxon>
        <taxon>Gigasporaceae</taxon>
        <taxon>Racocetra</taxon>
    </lineage>
</organism>
<proteinExistence type="predicted"/>
<dbReference type="Proteomes" id="UP000789920">
    <property type="component" value="Unassembled WGS sequence"/>
</dbReference>
<comment type="caution">
    <text evidence="1">The sequence shown here is derived from an EMBL/GenBank/DDBJ whole genome shotgun (WGS) entry which is preliminary data.</text>
</comment>
<name>A0ACA9Q3B6_9GLOM</name>
<evidence type="ECO:0000313" key="2">
    <source>
        <dbReference type="Proteomes" id="UP000789920"/>
    </source>
</evidence>